<protein>
    <submittedName>
        <fullName evidence="6">Site-specific integrase</fullName>
    </submittedName>
</protein>
<evidence type="ECO:0000256" key="1">
    <source>
        <dbReference type="ARBA" id="ARBA00023125"/>
    </source>
</evidence>
<proteinExistence type="predicted"/>
<evidence type="ECO:0000259" key="4">
    <source>
        <dbReference type="PROSITE" id="PS51898"/>
    </source>
</evidence>
<dbReference type="Pfam" id="PF00589">
    <property type="entry name" value="Phage_integrase"/>
    <property type="match status" value="1"/>
</dbReference>
<reference evidence="6 7" key="1">
    <citation type="submission" date="2023-12" db="EMBL/GenBank/DDBJ databases">
        <title>Jeotgalibacillus haloalkaliphilus sp. nov., a novel salt-tolerant bacteria, isolated from the estuary of the Fenhe River into the Yellow River.</title>
        <authorList>
            <person name="Li Y."/>
        </authorList>
    </citation>
    <scope>NUCLEOTIDE SEQUENCE [LARGE SCALE GENOMIC DNA]</scope>
    <source>
        <strain evidence="6 7">HH7-29</strain>
    </source>
</reference>
<evidence type="ECO:0000256" key="3">
    <source>
        <dbReference type="PROSITE-ProRule" id="PRU01248"/>
    </source>
</evidence>
<accession>A0ABU5KR29</accession>
<keyword evidence="7" id="KW-1185">Reference proteome</keyword>
<name>A0ABU5KR29_9BACL</name>
<keyword evidence="2" id="KW-0233">DNA recombination</keyword>
<dbReference type="PROSITE" id="PS51900">
    <property type="entry name" value="CB"/>
    <property type="match status" value="1"/>
</dbReference>
<dbReference type="InterPro" id="IPR044068">
    <property type="entry name" value="CB"/>
</dbReference>
<dbReference type="SUPFAM" id="SSF56349">
    <property type="entry name" value="DNA breaking-rejoining enzymes"/>
    <property type="match status" value="1"/>
</dbReference>
<dbReference type="Gene3D" id="1.10.150.130">
    <property type="match status" value="1"/>
</dbReference>
<dbReference type="InterPro" id="IPR011010">
    <property type="entry name" value="DNA_brk_join_enz"/>
</dbReference>
<evidence type="ECO:0000256" key="2">
    <source>
        <dbReference type="ARBA" id="ARBA00023172"/>
    </source>
</evidence>
<organism evidence="6 7">
    <name type="scientific">Jeotgalibacillus haloalkalitolerans</name>
    <dbReference type="NCBI Taxonomy" id="3104292"/>
    <lineage>
        <taxon>Bacteria</taxon>
        <taxon>Bacillati</taxon>
        <taxon>Bacillota</taxon>
        <taxon>Bacilli</taxon>
        <taxon>Bacillales</taxon>
        <taxon>Caryophanaceae</taxon>
        <taxon>Jeotgalibacillus</taxon>
    </lineage>
</organism>
<dbReference type="PROSITE" id="PS51898">
    <property type="entry name" value="TYR_RECOMBINASE"/>
    <property type="match status" value="1"/>
</dbReference>
<dbReference type="InterPro" id="IPR013762">
    <property type="entry name" value="Integrase-like_cat_sf"/>
</dbReference>
<comment type="caution">
    <text evidence="6">The sequence shown here is derived from an EMBL/GenBank/DDBJ whole genome shotgun (WGS) entry which is preliminary data.</text>
</comment>
<feature type="domain" description="Core-binding (CB)" evidence="5">
    <location>
        <begin position="32"/>
        <end position="111"/>
    </location>
</feature>
<gene>
    <name evidence="6" type="ORF">UFB30_15045</name>
</gene>
<dbReference type="EMBL" id="JAXQNN010000007">
    <property type="protein sequence ID" value="MDZ5713548.1"/>
    <property type="molecule type" value="Genomic_DNA"/>
</dbReference>
<evidence type="ECO:0000313" key="6">
    <source>
        <dbReference type="EMBL" id="MDZ5713548.1"/>
    </source>
</evidence>
<feature type="domain" description="Tyr recombinase" evidence="4">
    <location>
        <begin position="131"/>
        <end position="258"/>
    </location>
</feature>
<sequence length="258" mass="29612">MERNRKHGVFAVKEKSTDLLLTINESAKSTDQLIDEALKAIYKQMKVEGIRDRTIQTYEYAFQQMVKFSKIKYTKELNQNVIYDYLGSIEVSPQTKLIRLKSIKALLSRFFNNGFLKERFWSGIKIKIDKEFKKGADISDIEKLLSLIDKSSFIGFRDSVAILTLLKTGIRIKTLGLLEAKHIDYKNKCLLLDGSILKSHNQLKLPIDDQLLDMLRALIDVSSGIKGYYDIEHSFVFITQNGLPISKPNPLIARFQNS</sequence>
<dbReference type="InterPro" id="IPR010998">
    <property type="entry name" value="Integrase_recombinase_N"/>
</dbReference>
<dbReference type="Proteomes" id="UP001292084">
    <property type="component" value="Unassembled WGS sequence"/>
</dbReference>
<dbReference type="InterPro" id="IPR002104">
    <property type="entry name" value="Integrase_catalytic"/>
</dbReference>
<dbReference type="CDD" id="cd00397">
    <property type="entry name" value="DNA_BRE_C"/>
    <property type="match status" value="1"/>
</dbReference>
<dbReference type="Gene3D" id="1.10.443.10">
    <property type="entry name" value="Intergrase catalytic core"/>
    <property type="match status" value="1"/>
</dbReference>
<keyword evidence="1 3" id="KW-0238">DNA-binding</keyword>
<evidence type="ECO:0000259" key="5">
    <source>
        <dbReference type="PROSITE" id="PS51900"/>
    </source>
</evidence>
<evidence type="ECO:0000313" key="7">
    <source>
        <dbReference type="Proteomes" id="UP001292084"/>
    </source>
</evidence>
<dbReference type="RefSeq" id="WP_322422508.1">
    <property type="nucleotide sequence ID" value="NZ_JAXQNN010000007.1"/>
</dbReference>